<comment type="caution">
    <text evidence="4">The sequence shown here is derived from an EMBL/GenBank/DDBJ whole genome shotgun (WGS) entry which is preliminary data.</text>
</comment>
<evidence type="ECO:0000259" key="2">
    <source>
        <dbReference type="Pfam" id="PF04542"/>
    </source>
</evidence>
<feature type="domain" description="RNA polymerase sigma factor 70 region 4 type 2" evidence="3">
    <location>
        <begin position="108"/>
        <end position="159"/>
    </location>
</feature>
<dbReference type="SUPFAM" id="SSF54427">
    <property type="entry name" value="NTF2-like"/>
    <property type="match status" value="1"/>
</dbReference>
<dbReference type="InterPro" id="IPR036388">
    <property type="entry name" value="WH-like_DNA-bd_sf"/>
</dbReference>
<dbReference type="InterPro" id="IPR013249">
    <property type="entry name" value="RNA_pol_sigma70_r4_t2"/>
</dbReference>
<keyword evidence="5" id="KW-1185">Reference proteome</keyword>
<dbReference type="RefSeq" id="WP_200306038.1">
    <property type="nucleotide sequence ID" value="NZ_NRSG01000207.1"/>
</dbReference>
<feature type="domain" description="RNA polymerase sigma-70 region 2" evidence="2">
    <location>
        <begin position="13"/>
        <end position="72"/>
    </location>
</feature>
<dbReference type="PANTHER" id="PTHR30173:SF43">
    <property type="entry name" value="ECF RNA POLYMERASE SIGMA FACTOR SIGI-RELATED"/>
    <property type="match status" value="1"/>
</dbReference>
<proteinExistence type="predicted"/>
<organism evidence="4 5">
    <name type="scientific">Paracraurococcus ruber</name>
    <dbReference type="NCBI Taxonomy" id="77675"/>
    <lineage>
        <taxon>Bacteria</taxon>
        <taxon>Pseudomonadati</taxon>
        <taxon>Pseudomonadota</taxon>
        <taxon>Alphaproteobacteria</taxon>
        <taxon>Acetobacterales</taxon>
        <taxon>Roseomonadaceae</taxon>
        <taxon>Paracraurococcus</taxon>
    </lineage>
</organism>
<dbReference type="NCBIfam" id="TIGR02937">
    <property type="entry name" value="sigma70-ECF"/>
    <property type="match status" value="1"/>
</dbReference>
<comment type="subunit">
    <text evidence="1">Interacts transiently with the RNA polymerase catalytic core formed by RpoA, RpoB, RpoC and RpoZ (2 alpha, 1 beta, 1 beta' and 1 omega subunit) to form the RNA polymerase holoenzyme that can initiate transcription.</text>
</comment>
<sequence>MTRPAAAHYLPLRGELIGLAYRMTGSLATAEDIAQEVFLRWLGADRASVVVPRAWLLTAAARLSLDHLKSARARRETYVGPWLPEPVPESEAPPQEAAHARAQDLSVAFLLALQRLGPAERAVFILHDLFETPFAELAALLGRREEACRKLASRARARLGEATPRQAVSEAEARRIAGAFLAASRGGAEAALRDLLAADVVLHSDGGGRRQAALNPILGAAKVLRLFLRLGAKRPPEPAPVLHLGRINGLPGFVTLEPDGIPQATLLELREGRVAAIYIMRNPDKLSRFRAAAHRP</sequence>
<protein>
    <submittedName>
        <fullName evidence="4">RNA polymerase sigma factor SigJ</fullName>
    </submittedName>
</protein>
<dbReference type="InterPro" id="IPR052704">
    <property type="entry name" value="ECF_Sigma-70_Domain"/>
</dbReference>
<dbReference type="Pfam" id="PF04542">
    <property type="entry name" value="Sigma70_r2"/>
    <property type="match status" value="1"/>
</dbReference>
<dbReference type="Gene3D" id="1.10.10.10">
    <property type="entry name" value="Winged helix-like DNA-binding domain superfamily/Winged helix DNA-binding domain"/>
    <property type="match status" value="1"/>
</dbReference>
<dbReference type="InterPro" id="IPR014284">
    <property type="entry name" value="RNA_pol_sigma-70_dom"/>
</dbReference>
<dbReference type="Pfam" id="PF08281">
    <property type="entry name" value="Sigma70_r4_2"/>
    <property type="match status" value="1"/>
</dbReference>
<dbReference type="InterPro" id="IPR013324">
    <property type="entry name" value="RNA_pol_sigma_r3/r4-like"/>
</dbReference>
<dbReference type="NCBIfam" id="NF007214">
    <property type="entry name" value="PRK09636.1"/>
    <property type="match status" value="1"/>
</dbReference>
<gene>
    <name evidence="4" type="ORF">CKO45_21200</name>
</gene>
<reference evidence="4 5" key="1">
    <citation type="journal article" date="2020" name="Microorganisms">
        <title>Osmotic Adaptation and Compatible Solute Biosynthesis of Phototrophic Bacteria as Revealed from Genome Analyses.</title>
        <authorList>
            <person name="Imhoff J.F."/>
            <person name="Rahn T."/>
            <person name="Kunzel S."/>
            <person name="Keller A."/>
            <person name="Neulinger S.C."/>
        </authorList>
    </citation>
    <scope>NUCLEOTIDE SEQUENCE [LARGE SCALE GENOMIC DNA]</scope>
    <source>
        <strain evidence="4 5">DSM 15382</strain>
    </source>
</reference>
<dbReference type="InterPro" id="IPR013325">
    <property type="entry name" value="RNA_pol_sigma_r2"/>
</dbReference>
<name>A0ABS1D1P2_9PROT</name>
<dbReference type="Gene3D" id="1.10.1740.10">
    <property type="match status" value="1"/>
</dbReference>
<dbReference type="InterPro" id="IPR032710">
    <property type="entry name" value="NTF2-like_dom_sf"/>
</dbReference>
<evidence type="ECO:0000313" key="5">
    <source>
        <dbReference type="Proteomes" id="UP000697995"/>
    </source>
</evidence>
<dbReference type="EMBL" id="NRSG01000207">
    <property type="protein sequence ID" value="MBK1660743.1"/>
    <property type="molecule type" value="Genomic_DNA"/>
</dbReference>
<dbReference type="SUPFAM" id="SSF88659">
    <property type="entry name" value="Sigma3 and sigma4 domains of RNA polymerase sigma factors"/>
    <property type="match status" value="1"/>
</dbReference>
<dbReference type="InterPro" id="IPR007627">
    <property type="entry name" value="RNA_pol_sigma70_r2"/>
</dbReference>
<dbReference type="SUPFAM" id="SSF88946">
    <property type="entry name" value="Sigma2 domain of RNA polymerase sigma factors"/>
    <property type="match status" value="1"/>
</dbReference>
<evidence type="ECO:0000256" key="1">
    <source>
        <dbReference type="ARBA" id="ARBA00011344"/>
    </source>
</evidence>
<evidence type="ECO:0000313" key="4">
    <source>
        <dbReference type="EMBL" id="MBK1660743.1"/>
    </source>
</evidence>
<accession>A0ABS1D1P2</accession>
<evidence type="ECO:0000259" key="3">
    <source>
        <dbReference type="Pfam" id="PF08281"/>
    </source>
</evidence>
<dbReference type="Proteomes" id="UP000697995">
    <property type="component" value="Unassembled WGS sequence"/>
</dbReference>
<dbReference type="PANTHER" id="PTHR30173">
    <property type="entry name" value="SIGMA 19 FACTOR"/>
    <property type="match status" value="1"/>
</dbReference>